<dbReference type="NCBIfam" id="NF009073">
    <property type="entry name" value="PRK12408.1"/>
    <property type="match status" value="1"/>
</dbReference>
<name>A0A6I3KCR3_9HYPH</name>
<dbReference type="HAMAP" id="MF_00524">
    <property type="entry name" value="Glucokinase"/>
    <property type="match status" value="1"/>
</dbReference>
<comment type="caution">
    <text evidence="3">Lacks conserved residue(s) required for the propagation of feature annotation.</text>
</comment>
<reference evidence="5 6" key="1">
    <citation type="submission" date="2019-11" db="EMBL/GenBank/DDBJ databases">
        <title>Identification of a novel strain.</title>
        <authorList>
            <person name="Xu Q."/>
            <person name="Wang G."/>
        </authorList>
    </citation>
    <scope>NUCLEOTIDE SEQUENCE [LARGE SCALE GENOMIC DNA]</scope>
    <source>
        <strain evidence="6">xq</strain>
    </source>
</reference>
<evidence type="ECO:0000256" key="1">
    <source>
        <dbReference type="ARBA" id="ARBA00022679"/>
    </source>
</evidence>
<dbReference type="GO" id="GO:0005536">
    <property type="term" value="F:D-glucose binding"/>
    <property type="evidence" value="ECO:0007669"/>
    <property type="project" value="InterPro"/>
</dbReference>
<dbReference type="GO" id="GO:0004340">
    <property type="term" value="F:glucokinase activity"/>
    <property type="evidence" value="ECO:0007669"/>
    <property type="project" value="UniProtKB-UniRule"/>
</dbReference>
<dbReference type="EC" id="2.7.1.2" evidence="3"/>
<dbReference type="PANTHER" id="PTHR47690:SF1">
    <property type="entry name" value="GLUCOKINASE"/>
    <property type="match status" value="1"/>
</dbReference>
<dbReference type="Pfam" id="PF02685">
    <property type="entry name" value="Glucokinase"/>
    <property type="match status" value="1"/>
</dbReference>
<sequence length="320" mass="32883">MAIIERSLALVGDIGATNARFALVGPNGDIAHAATYLCEDHPSLADALAAYLRNHDGAKPLRAVLAVATSPQADQVSFTNNPWTFSVAALKTQLGLQRLAVINDFHANALAVPHLTGSDVRKVGGGEPDTDAPMGVIGPGSGLGVSAVAASNSGYVALPGEGGHVTMPAGNDEEAGVIALLRHRFDHVSAERVLSGPGLVNLYNALCELGGQPSAGFTAAQITDPKTMAEDTRASRAVSMFCAMLGTVAGNLALTLGARGGIYIAGGIVPKLGDAFTQSPFRDRFEDKGRFGPYLAAIPTYVVVRPHAALLGAAKLLDAN</sequence>
<dbReference type="GO" id="GO:0006096">
    <property type="term" value="P:glycolytic process"/>
    <property type="evidence" value="ECO:0007669"/>
    <property type="project" value="UniProtKB-UniRule"/>
</dbReference>
<comment type="subcellular location">
    <subcellularLocation>
        <location evidence="3">Cytoplasm</location>
    </subcellularLocation>
</comment>
<dbReference type="GO" id="GO:0005524">
    <property type="term" value="F:ATP binding"/>
    <property type="evidence" value="ECO:0007669"/>
    <property type="project" value="UniProtKB-UniRule"/>
</dbReference>
<organism evidence="5 6">
    <name type="scientific">Hyphomicrobium album</name>
    <dbReference type="NCBI Taxonomy" id="2665159"/>
    <lineage>
        <taxon>Bacteria</taxon>
        <taxon>Pseudomonadati</taxon>
        <taxon>Pseudomonadota</taxon>
        <taxon>Alphaproteobacteria</taxon>
        <taxon>Hyphomicrobiales</taxon>
        <taxon>Hyphomicrobiaceae</taxon>
        <taxon>Hyphomicrobium</taxon>
    </lineage>
</organism>
<dbReference type="EMBL" id="WMBQ01000001">
    <property type="protein sequence ID" value="MTD93255.1"/>
    <property type="molecule type" value="Genomic_DNA"/>
</dbReference>
<comment type="similarity">
    <text evidence="3 4">Belongs to the bacterial glucokinase family.</text>
</comment>
<keyword evidence="3" id="KW-0547">Nucleotide-binding</keyword>
<keyword evidence="3" id="KW-0324">Glycolysis</keyword>
<gene>
    <name evidence="3 5" type="primary">glk</name>
    <name evidence="5" type="ORF">GIW81_02770</name>
</gene>
<dbReference type="Gene3D" id="3.40.367.20">
    <property type="match status" value="1"/>
</dbReference>
<keyword evidence="1 3" id="KW-0808">Transferase</keyword>
<accession>A0A6I3KCR3</accession>
<dbReference type="InterPro" id="IPR043129">
    <property type="entry name" value="ATPase_NBD"/>
</dbReference>
<comment type="caution">
    <text evidence="5">The sequence shown here is derived from an EMBL/GenBank/DDBJ whole genome shotgun (WGS) entry which is preliminary data.</text>
</comment>
<evidence type="ECO:0000256" key="3">
    <source>
        <dbReference type="HAMAP-Rule" id="MF_00524"/>
    </source>
</evidence>
<dbReference type="Proteomes" id="UP000440694">
    <property type="component" value="Unassembled WGS sequence"/>
</dbReference>
<evidence type="ECO:0000256" key="4">
    <source>
        <dbReference type="RuleBase" id="RU004046"/>
    </source>
</evidence>
<dbReference type="NCBIfam" id="TIGR00749">
    <property type="entry name" value="glk"/>
    <property type="match status" value="1"/>
</dbReference>
<dbReference type="SUPFAM" id="SSF53067">
    <property type="entry name" value="Actin-like ATPase domain"/>
    <property type="match status" value="1"/>
</dbReference>
<keyword evidence="3" id="KW-0963">Cytoplasm</keyword>
<dbReference type="InterPro" id="IPR050201">
    <property type="entry name" value="Bacterial_glucokinase"/>
</dbReference>
<keyword evidence="3" id="KW-0067">ATP-binding</keyword>
<dbReference type="CDD" id="cd24008">
    <property type="entry name" value="ASKHA_NBD_GLK"/>
    <property type="match status" value="1"/>
</dbReference>
<dbReference type="PANTHER" id="PTHR47690">
    <property type="entry name" value="GLUCOKINASE"/>
    <property type="match status" value="1"/>
</dbReference>
<comment type="catalytic activity">
    <reaction evidence="3">
        <text>D-glucose + ATP = D-glucose 6-phosphate + ADP + H(+)</text>
        <dbReference type="Rhea" id="RHEA:17825"/>
        <dbReference type="ChEBI" id="CHEBI:4167"/>
        <dbReference type="ChEBI" id="CHEBI:15378"/>
        <dbReference type="ChEBI" id="CHEBI:30616"/>
        <dbReference type="ChEBI" id="CHEBI:61548"/>
        <dbReference type="ChEBI" id="CHEBI:456216"/>
        <dbReference type="EC" id="2.7.1.2"/>
    </reaction>
</comment>
<evidence type="ECO:0000313" key="5">
    <source>
        <dbReference type="EMBL" id="MTD93255.1"/>
    </source>
</evidence>
<keyword evidence="6" id="KW-1185">Reference proteome</keyword>
<dbReference type="RefSeq" id="WP_154737811.1">
    <property type="nucleotide sequence ID" value="NZ_WMBQ01000001.1"/>
</dbReference>
<dbReference type="GO" id="GO:0005829">
    <property type="term" value="C:cytosol"/>
    <property type="evidence" value="ECO:0007669"/>
    <property type="project" value="TreeGrafter"/>
</dbReference>
<proteinExistence type="inferred from homology"/>
<protein>
    <recommendedName>
        <fullName evidence="3">Glucokinase</fullName>
        <ecNumber evidence="3">2.7.1.2</ecNumber>
    </recommendedName>
    <alternativeName>
        <fullName evidence="3">Glucose kinase</fullName>
    </alternativeName>
</protein>
<dbReference type="Gene3D" id="3.30.420.40">
    <property type="match status" value="1"/>
</dbReference>
<keyword evidence="2 3" id="KW-0418">Kinase</keyword>
<dbReference type="AlphaFoldDB" id="A0A6I3KCR3"/>
<evidence type="ECO:0000256" key="2">
    <source>
        <dbReference type="ARBA" id="ARBA00022777"/>
    </source>
</evidence>
<evidence type="ECO:0000313" key="6">
    <source>
        <dbReference type="Proteomes" id="UP000440694"/>
    </source>
</evidence>
<dbReference type="InterPro" id="IPR003836">
    <property type="entry name" value="Glucokinase"/>
</dbReference>